<dbReference type="PROSITE" id="PS00221">
    <property type="entry name" value="MIP"/>
    <property type="match status" value="1"/>
</dbReference>
<dbReference type="GO" id="GO:0016323">
    <property type="term" value="C:basolateral plasma membrane"/>
    <property type="evidence" value="ECO:0007669"/>
    <property type="project" value="TreeGrafter"/>
</dbReference>
<proteinExistence type="inferred from homology"/>
<keyword evidence="5 11" id="KW-1133">Transmembrane helix</keyword>
<dbReference type="Proteomes" id="UP000694680">
    <property type="component" value="Chromosome 6"/>
</dbReference>
<accession>A0A8C5EQH4</accession>
<dbReference type="Gene3D" id="1.20.1080.10">
    <property type="entry name" value="Glycerol uptake facilitator protein"/>
    <property type="match status" value="1"/>
</dbReference>
<dbReference type="GO" id="GO:0015250">
    <property type="term" value="F:water channel activity"/>
    <property type="evidence" value="ECO:0007669"/>
    <property type="project" value="TreeGrafter"/>
</dbReference>
<dbReference type="Pfam" id="PF00230">
    <property type="entry name" value="MIP"/>
    <property type="match status" value="1"/>
</dbReference>
<dbReference type="Ensembl" id="ENSGWIT00000027622.1">
    <property type="protein sequence ID" value="ENSGWIP00000025271.1"/>
    <property type="gene ID" value="ENSGWIG00000013347.1"/>
</dbReference>
<evidence type="ECO:0000256" key="7">
    <source>
        <dbReference type="ARBA" id="ARBA00033993"/>
    </source>
</evidence>
<dbReference type="SUPFAM" id="SSF81338">
    <property type="entry name" value="Aquaporin-like"/>
    <property type="match status" value="1"/>
</dbReference>
<evidence type="ECO:0000313" key="12">
    <source>
        <dbReference type="Ensembl" id="ENSGWIP00000025273.1"/>
    </source>
</evidence>
<evidence type="ECO:0000256" key="3">
    <source>
        <dbReference type="ARBA" id="ARBA00022448"/>
    </source>
</evidence>
<dbReference type="InterPro" id="IPR022357">
    <property type="entry name" value="MIP_CS"/>
</dbReference>
<reference evidence="12" key="2">
    <citation type="submission" date="2025-05" db="UniProtKB">
        <authorList>
            <consortium name="Ensembl"/>
        </authorList>
    </citation>
    <scope>IDENTIFICATION</scope>
</reference>
<evidence type="ECO:0000313" key="13">
    <source>
        <dbReference type="Proteomes" id="UP000694680"/>
    </source>
</evidence>
<evidence type="ECO:0000256" key="2">
    <source>
        <dbReference type="ARBA" id="ARBA00006175"/>
    </source>
</evidence>
<dbReference type="PANTHER" id="PTHR43829:SF29">
    <property type="entry name" value="AQUAPORIN 9"/>
    <property type="match status" value="1"/>
</dbReference>
<dbReference type="PANTHER" id="PTHR43829">
    <property type="entry name" value="AQUAPORIN OR AQUAGLYCEROPORIN RELATED"/>
    <property type="match status" value="1"/>
</dbReference>
<dbReference type="InterPro" id="IPR023271">
    <property type="entry name" value="Aquaporin-like"/>
</dbReference>
<sequence length="275" mass="30307">MEGIVKKFFAEMLGTLIMVWFTCGFEAQNALISNMEEMSMVNIIISVCLAIAIYMTGGISGGHLNPAVSLAKACLGKLEWKHFLVYIIAQFLGAFLGAAVVFGIYYDAIMVFTNRNLSVSGSKGSGHIFASYPTGPISIQEGLYLQVVAVAMLVLAILAITKLRNHAAGVELAIIVFGLKYDYPLNPATDLGPRLFTAVAGWGMEVFTYGNYWWWIPVVGPLIGSLISAFLYNLVIKHYHIKVVAKMEIDNYRSQNTHPMITRLKLKKLNLTLNT</sequence>
<evidence type="ECO:0000256" key="5">
    <source>
        <dbReference type="ARBA" id="ARBA00022989"/>
    </source>
</evidence>
<keyword evidence="13" id="KW-1185">Reference proteome</keyword>
<dbReference type="InterPro" id="IPR050363">
    <property type="entry name" value="MIP/Aquaporin"/>
</dbReference>
<evidence type="ECO:0000256" key="8">
    <source>
        <dbReference type="ARBA" id="ARBA00034651"/>
    </source>
</evidence>
<feature type="transmembrane region" description="Helical" evidence="11">
    <location>
        <begin position="43"/>
        <end position="62"/>
    </location>
</feature>
<dbReference type="Ensembl" id="ENSGWIT00000027624.1">
    <property type="protein sequence ID" value="ENSGWIP00000025273.1"/>
    <property type="gene ID" value="ENSGWIG00000013347.1"/>
</dbReference>
<comment type="subcellular location">
    <subcellularLocation>
        <location evidence="1">Membrane</location>
        <topology evidence="1">Multi-pass membrane protein</topology>
    </subcellularLocation>
</comment>
<comment type="catalytic activity">
    <reaction evidence="8">
        <text>H2O(in) = H2O(out)</text>
        <dbReference type="Rhea" id="RHEA:29667"/>
        <dbReference type="ChEBI" id="CHEBI:15377"/>
    </reaction>
</comment>
<evidence type="ECO:0000256" key="10">
    <source>
        <dbReference type="RuleBase" id="RU000477"/>
    </source>
</evidence>
<protein>
    <submittedName>
        <fullName evidence="12">Aquaporin-9-like</fullName>
    </submittedName>
</protein>
<evidence type="ECO:0000256" key="11">
    <source>
        <dbReference type="SAM" id="Phobius"/>
    </source>
</evidence>
<dbReference type="AlphaFoldDB" id="A0A8C5EQH4"/>
<evidence type="ECO:0000256" key="4">
    <source>
        <dbReference type="ARBA" id="ARBA00022692"/>
    </source>
</evidence>
<dbReference type="GO" id="GO:0015254">
    <property type="term" value="F:glycerol channel activity"/>
    <property type="evidence" value="ECO:0007669"/>
    <property type="project" value="TreeGrafter"/>
</dbReference>
<comment type="catalytic activity">
    <reaction evidence="7">
        <text>urea(in) = urea(out)</text>
        <dbReference type="Rhea" id="RHEA:32799"/>
        <dbReference type="ChEBI" id="CHEBI:16199"/>
    </reaction>
</comment>
<feature type="transmembrane region" description="Helical" evidence="11">
    <location>
        <begin position="212"/>
        <end position="236"/>
    </location>
</feature>
<feature type="transmembrane region" description="Helical" evidence="11">
    <location>
        <begin position="83"/>
        <end position="106"/>
    </location>
</feature>
<gene>
    <name evidence="12" type="primary">LOC114465572</name>
</gene>
<feature type="transmembrane region" description="Helical" evidence="11">
    <location>
        <begin position="143"/>
        <end position="160"/>
    </location>
</feature>
<dbReference type="InterPro" id="IPR000425">
    <property type="entry name" value="MIP"/>
</dbReference>
<keyword evidence="4 10" id="KW-0812">Transmembrane</keyword>
<keyword evidence="3 10" id="KW-0813">Transport</keyword>
<comment type="catalytic activity">
    <reaction evidence="9">
        <text>glycerol(in) = glycerol(out)</text>
        <dbReference type="Rhea" id="RHEA:29675"/>
        <dbReference type="ChEBI" id="CHEBI:17754"/>
    </reaction>
</comment>
<dbReference type="PRINTS" id="PR00783">
    <property type="entry name" value="MINTRINSICP"/>
</dbReference>
<evidence type="ECO:0000256" key="1">
    <source>
        <dbReference type="ARBA" id="ARBA00004141"/>
    </source>
</evidence>
<name>A0A8C5EQH4_GOUWI</name>
<keyword evidence="6 11" id="KW-0472">Membrane</keyword>
<dbReference type="GO" id="GO:0015204">
    <property type="term" value="F:urea transmembrane transporter activity"/>
    <property type="evidence" value="ECO:0007669"/>
    <property type="project" value="TreeGrafter"/>
</dbReference>
<feature type="transmembrane region" description="Helical" evidence="11">
    <location>
        <begin position="12"/>
        <end position="31"/>
    </location>
</feature>
<organism evidence="12 13">
    <name type="scientific">Gouania willdenowi</name>
    <name type="common">Blunt-snouted clingfish</name>
    <name type="synonym">Lepadogaster willdenowi</name>
    <dbReference type="NCBI Taxonomy" id="441366"/>
    <lineage>
        <taxon>Eukaryota</taxon>
        <taxon>Metazoa</taxon>
        <taxon>Chordata</taxon>
        <taxon>Craniata</taxon>
        <taxon>Vertebrata</taxon>
        <taxon>Euteleostomi</taxon>
        <taxon>Actinopterygii</taxon>
        <taxon>Neopterygii</taxon>
        <taxon>Teleostei</taxon>
        <taxon>Neoteleostei</taxon>
        <taxon>Acanthomorphata</taxon>
        <taxon>Ovalentaria</taxon>
        <taxon>Blenniimorphae</taxon>
        <taxon>Blenniiformes</taxon>
        <taxon>Gobiesocoidei</taxon>
        <taxon>Gobiesocidae</taxon>
        <taxon>Gobiesocinae</taxon>
        <taxon>Gouania</taxon>
    </lineage>
</organism>
<comment type="similarity">
    <text evidence="2 10">Belongs to the MIP/aquaporin (TC 1.A.8) family.</text>
</comment>
<evidence type="ECO:0000256" key="9">
    <source>
        <dbReference type="ARBA" id="ARBA00049405"/>
    </source>
</evidence>
<evidence type="ECO:0000256" key="6">
    <source>
        <dbReference type="ARBA" id="ARBA00023136"/>
    </source>
</evidence>
<reference evidence="12" key="1">
    <citation type="submission" date="2020-06" db="EMBL/GenBank/DDBJ databases">
        <authorList>
            <consortium name="Wellcome Sanger Institute Data Sharing"/>
        </authorList>
    </citation>
    <scope>NUCLEOTIDE SEQUENCE [LARGE SCALE GENOMIC DNA]</scope>
</reference>